<protein>
    <submittedName>
        <fullName evidence="2">Glycosyltransferase family 4 protein</fullName>
    </submittedName>
</protein>
<reference evidence="3" key="1">
    <citation type="journal article" date="2021" name="Syst. Appl. Microbiol.">
        <title>Roseomonas hellenica sp. nov., isolated from roots of wild-growing Alkanna tinctoria.</title>
        <authorList>
            <person name="Rat A."/>
            <person name="Naranjo H.D."/>
            <person name="Lebbe L."/>
            <person name="Cnockaert M."/>
            <person name="Krigas N."/>
            <person name="Grigoriadou K."/>
            <person name="Maloupa E."/>
            <person name="Willems A."/>
        </authorList>
    </citation>
    <scope>NUCLEOTIDE SEQUENCE [LARGE SCALE GENOMIC DNA]</scope>
    <source>
        <strain evidence="3">LMG 31159</strain>
    </source>
</reference>
<dbReference type="InterPro" id="IPR001296">
    <property type="entry name" value="Glyco_trans_1"/>
</dbReference>
<evidence type="ECO:0000259" key="1">
    <source>
        <dbReference type="Pfam" id="PF00534"/>
    </source>
</evidence>
<organism evidence="2 3">
    <name type="scientific">Neoroseomonas terrae</name>
    <dbReference type="NCBI Taxonomy" id="424799"/>
    <lineage>
        <taxon>Bacteria</taxon>
        <taxon>Pseudomonadati</taxon>
        <taxon>Pseudomonadota</taxon>
        <taxon>Alphaproteobacteria</taxon>
        <taxon>Acetobacterales</taxon>
        <taxon>Acetobacteraceae</taxon>
        <taxon>Neoroseomonas</taxon>
    </lineage>
</organism>
<sequence length="385" mass="42286">MTEGAALTLLIEGWRGINQSYAVVNQWQMLELARRGVALRFRDVPYFKPGWNQRDNAAGFDAEQVALIAGLHPPLSGEAIGATFRIAYPYDFSPARTERLLVFGTSEDGFIDGMVRDGTDVATARRNRVRIMTPSNWSRVGFLAYGFREEEVAVIPHGVDTAIFRPAGPADRARLRAMLRFAPDDFVLLSVGSMARGKGIDLLLRAYATLKPRHPQLRLALKDSADLYGWQAQTVLRNLMDGPHGRLFTEAALSGIRFISRNLTMRQMQALYVAADCYASPYRAEGFNMPPLEAAACGVPIIVTRGGATDDYFDPLLGHQVESRVVPDDKGRSLEPDFDSLIQAIEAVLASPGATGGETGSRLVHERFSWAAVCDRLMPAILGMA</sequence>
<dbReference type="EMBL" id="JAAEDI010000019">
    <property type="protein sequence ID" value="MBR0651583.1"/>
    <property type="molecule type" value="Genomic_DNA"/>
</dbReference>
<accession>A0ABS5EKM2</accession>
<name>A0ABS5EKM2_9PROT</name>
<evidence type="ECO:0000313" key="2">
    <source>
        <dbReference type="EMBL" id="MBR0651583.1"/>
    </source>
</evidence>
<dbReference type="PANTHER" id="PTHR46656">
    <property type="entry name" value="PUTATIVE-RELATED"/>
    <property type="match status" value="1"/>
</dbReference>
<comment type="caution">
    <text evidence="2">The sequence shown here is derived from an EMBL/GenBank/DDBJ whole genome shotgun (WGS) entry which is preliminary data.</text>
</comment>
<dbReference type="SUPFAM" id="SSF53756">
    <property type="entry name" value="UDP-Glycosyltransferase/glycogen phosphorylase"/>
    <property type="match status" value="1"/>
</dbReference>
<dbReference type="Proteomes" id="UP000698752">
    <property type="component" value="Unassembled WGS sequence"/>
</dbReference>
<dbReference type="Pfam" id="PF00534">
    <property type="entry name" value="Glycos_transf_1"/>
    <property type="match status" value="1"/>
</dbReference>
<proteinExistence type="predicted"/>
<feature type="domain" description="Glycosyl transferase family 1" evidence="1">
    <location>
        <begin position="172"/>
        <end position="314"/>
    </location>
</feature>
<keyword evidence="3" id="KW-1185">Reference proteome</keyword>
<dbReference type="Gene3D" id="3.40.50.2000">
    <property type="entry name" value="Glycogen Phosphorylase B"/>
    <property type="match status" value="1"/>
</dbReference>
<gene>
    <name evidence="2" type="ORF">GXW78_18070</name>
</gene>
<dbReference type="RefSeq" id="WP_211870245.1">
    <property type="nucleotide sequence ID" value="NZ_JAAEDI010000019.1"/>
</dbReference>
<evidence type="ECO:0000313" key="3">
    <source>
        <dbReference type="Proteomes" id="UP000698752"/>
    </source>
</evidence>
<dbReference type="PANTHER" id="PTHR46656:SF3">
    <property type="entry name" value="PUTATIVE-RELATED"/>
    <property type="match status" value="1"/>
</dbReference>
<dbReference type="CDD" id="cd03801">
    <property type="entry name" value="GT4_PimA-like"/>
    <property type="match status" value="1"/>
</dbReference>